<feature type="coiled-coil region" evidence="2">
    <location>
        <begin position="138"/>
        <end position="229"/>
    </location>
</feature>
<dbReference type="PANTHER" id="PTHR16127:SF13">
    <property type="entry name" value="GH01188P"/>
    <property type="match status" value="1"/>
</dbReference>
<name>A0A8N4IDH0_ELAGV</name>
<dbReference type="AlphaFoldDB" id="A0A8N4IDH0"/>
<proteinExistence type="inferred from homology"/>
<dbReference type="PANTHER" id="PTHR16127">
    <property type="entry name" value="TAXILIN"/>
    <property type="match status" value="1"/>
</dbReference>
<evidence type="ECO:0000313" key="4">
    <source>
        <dbReference type="Proteomes" id="UP000504607"/>
    </source>
</evidence>
<dbReference type="GO" id="GO:0019905">
    <property type="term" value="F:syntaxin binding"/>
    <property type="evidence" value="ECO:0007669"/>
    <property type="project" value="InterPro"/>
</dbReference>
<dbReference type="RefSeq" id="XP_029117673.1">
    <property type="nucleotide sequence ID" value="XM_029261840.1"/>
</dbReference>
<dbReference type="InterPro" id="IPR026183">
    <property type="entry name" value="Taxilin_fam"/>
</dbReference>
<comment type="similarity">
    <text evidence="1">Belongs to the taxilin family.</text>
</comment>
<dbReference type="Pfam" id="PF09728">
    <property type="entry name" value="Taxilin"/>
    <property type="match status" value="1"/>
</dbReference>
<feature type="region of interest" description="Disordered" evidence="3">
    <location>
        <begin position="95"/>
        <end position="132"/>
    </location>
</feature>
<accession>A0A8N4IDH0</accession>
<dbReference type="KEGG" id="egu:105035117"/>
<dbReference type="OrthoDB" id="425555at2759"/>
<reference evidence="5" key="1">
    <citation type="submission" date="2025-08" db="UniProtKB">
        <authorList>
            <consortium name="RefSeq"/>
        </authorList>
    </citation>
    <scope>IDENTIFICATION</scope>
</reference>
<evidence type="ECO:0000256" key="3">
    <source>
        <dbReference type="SAM" id="MobiDB-lite"/>
    </source>
</evidence>
<protein>
    <submittedName>
        <fullName evidence="5">Alpha-taxilin</fullName>
    </submittedName>
</protein>
<sequence length="372" mass="42523">MDGFLADRLPEAAALPDGFVESSCDSLAPRATTADADYKVPLIDLERPEELWNWSLPPLAVEISCFAGVGVGARENPGTCLDFLPERDIQEVRVSSTLSSGAPLEASKNVQSPKDESFLNSAPDLDDKSYQGSAVVTQERLESLCRELQSQNKMLMDECQRVSTEGQNMRSDLSMILKDTVKDVNSKLEEQKDECLYQLTENEMLRKKLEHLADEYALAEQQFAQEMKQKILELQLVDLNIQQQQERSTQDQTQMQLYVEQIEEILATEKNLHLQLADDGDKFQQFQDALLKSNELFDSFKQEMEKMASSVKELKKENEFLKSRCEKSDITLVKLVEEREHMKKQLEKAKNQKEKLESLCRSLQAEKKNRTQ</sequence>
<feature type="coiled-coil region" evidence="2">
    <location>
        <begin position="297"/>
        <end position="369"/>
    </location>
</feature>
<evidence type="ECO:0000256" key="2">
    <source>
        <dbReference type="SAM" id="Coils"/>
    </source>
</evidence>
<organism evidence="4 5">
    <name type="scientific">Elaeis guineensis var. tenera</name>
    <name type="common">Oil palm</name>
    <dbReference type="NCBI Taxonomy" id="51953"/>
    <lineage>
        <taxon>Eukaryota</taxon>
        <taxon>Viridiplantae</taxon>
        <taxon>Streptophyta</taxon>
        <taxon>Embryophyta</taxon>
        <taxon>Tracheophyta</taxon>
        <taxon>Spermatophyta</taxon>
        <taxon>Magnoliopsida</taxon>
        <taxon>Liliopsida</taxon>
        <taxon>Arecaceae</taxon>
        <taxon>Arecoideae</taxon>
        <taxon>Cocoseae</taxon>
        <taxon>Elaeidinae</taxon>
        <taxon>Elaeis</taxon>
    </lineage>
</organism>
<evidence type="ECO:0000313" key="5">
    <source>
        <dbReference type="RefSeq" id="XP_029117673.1"/>
    </source>
</evidence>
<dbReference type="Proteomes" id="UP000504607">
    <property type="component" value="Unplaced"/>
</dbReference>
<keyword evidence="2" id="KW-0175">Coiled coil</keyword>
<keyword evidence="4" id="KW-1185">Reference proteome</keyword>
<gene>
    <name evidence="5" type="primary">LOC105035117</name>
</gene>
<evidence type="ECO:0000256" key="1">
    <source>
        <dbReference type="ARBA" id="ARBA00009550"/>
    </source>
</evidence>